<dbReference type="RefSeq" id="XP_012944407.1">
    <property type="nucleotide sequence ID" value="XM_013088953.2"/>
</dbReference>
<keyword evidence="2" id="KW-1185">Reference proteome</keyword>
<dbReference type="CDD" id="cd00117">
    <property type="entry name" value="TFP"/>
    <property type="match status" value="1"/>
</dbReference>
<name>A0ABM1ABA4_APLCA</name>
<proteinExistence type="predicted"/>
<evidence type="ECO:0000313" key="2">
    <source>
        <dbReference type="Proteomes" id="UP000694888"/>
    </source>
</evidence>
<feature type="signal peptide" evidence="1">
    <location>
        <begin position="1"/>
        <end position="22"/>
    </location>
</feature>
<dbReference type="Proteomes" id="UP000694888">
    <property type="component" value="Unplaced"/>
</dbReference>
<keyword evidence="1" id="KW-0732">Signal</keyword>
<feature type="chain" id="PRO_5045899991" evidence="1">
    <location>
        <begin position="23"/>
        <end position="172"/>
    </location>
</feature>
<evidence type="ECO:0000313" key="3">
    <source>
        <dbReference type="RefSeq" id="XP_012944407.1"/>
    </source>
</evidence>
<reference evidence="3" key="1">
    <citation type="submission" date="2025-08" db="UniProtKB">
        <authorList>
            <consortium name="RefSeq"/>
        </authorList>
    </citation>
    <scope>IDENTIFICATION</scope>
</reference>
<gene>
    <name evidence="3" type="primary">LOC101852056</name>
</gene>
<dbReference type="GeneID" id="101852056"/>
<sequence length="172" mass="19601">MKSSVWSCQVLLLLLQCALVCCYTAERIDIVIYNHDEKEEARPEYNNTLQCYFCFNNDGTGCMEMNNVSLIPVGNCTRKERFCKVRRLDYYGKLMTFDRHCSEYCEPGCRTAAYYEECVSCCSDRNLCNVGGSALSWQPRCELISAMSMFSTLAAVSHLVGLRAGLSRLWLL</sequence>
<evidence type="ECO:0000256" key="1">
    <source>
        <dbReference type="SAM" id="SignalP"/>
    </source>
</evidence>
<organism evidence="2 3">
    <name type="scientific">Aplysia californica</name>
    <name type="common">California sea hare</name>
    <dbReference type="NCBI Taxonomy" id="6500"/>
    <lineage>
        <taxon>Eukaryota</taxon>
        <taxon>Metazoa</taxon>
        <taxon>Spiralia</taxon>
        <taxon>Lophotrochozoa</taxon>
        <taxon>Mollusca</taxon>
        <taxon>Gastropoda</taxon>
        <taxon>Heterobranchia</taxon>
        <taxon>Euthyneura</taxon>
        <taxon>Tectipleura</taxon>
        <taxon>Aplysiida</taxon>
        <taxon>Aplysioidea</taxon>
        <taxon>Aplysiidae</taxon>
        <taxon>Aplysia</taxon>
    </lineage>
</organism>
<accession>A0ABM1ABA4</accession>
<protein>
    <submittedName>
        <fullName evidence="3">Uncharacterized protein LOC101852056</fullName>
    </submittedName>
</protein>